<comment type="subunit">
    <text evidence="2">Heterodimer of an alpha and a beta subunit.</text>
</comment>
<dbReference type="Pfam" id="PF01012">
    <property type="entry name" value="ETF"/>
    <property type="match status" value="1"/>
</dbReference>
<evidence type="ECO:0000259" key="5">
    <source>
        <dbReference type="SMART" id="SM00893"/>
    </source>
</evidence>
<keyword evidence="4" id="KW-0249">Electron transport</keyword>
<dbReference type="SUPFAM" id="SSF52402">
    <property type="entry name" value="Adenine nucleotide alpha hydrolases-like"/>
    <property type="match status" value="1"/>
</dbReference>
<protein>
    <submittedName>
        <fullName evidence="6">Electron transfer flavoprotein subunit beta</fullName>
    </submittedName>
</protein>
<dbReference type="SMART" id="SM00893">
    <property type="entry name" value="ETF"/>
    <property type="match status" value="1"/>
</dbReference>
<dbReference type="InterPro" id="IPR014729">
    <property type="entry name" value="Rossmann-like_a/b/a_fold"/>
</dbReference>
<dbReference type="InterPro" id="IPR012255">
    <property type="entry name" value="ETF_b"/>
</dbReference>
<evidence type="ECO:0000256" key="2">
    <source>
        <dbReference type="ARBA" id="ARBA00011355"/>
    </source>
</evidence>
<name>A0A2T2XBD5_9FIRM</name>
<evidence type="ECO:0000256" key="1">
    <source>
        <dbReference type="ARBA" id="ARBA00007557"/>
    </source>
</evidence>
<comment type="similarity">
    <text evidence="1">Belongs to the ETF beta-subunit/FixA family.</text>
</comment>
<evidence type="ECO:0000313" key="7">
    <source>
        <dbReference type="Proteomes" id="UP000242699"/>
    </source>
</evidence>
<dbReference type="EMBL" id="PXYT01000001">
    <property type="protein sequence ID" value="PSR31814.1"/>
    <property type="molecule type" value="Genomic_DNA"/>
</dbReference>
<gene>
    <name evidence="6" type="ORF">C7B43_00915</name>
</gene>
<proteinExistence type="inferred from homology"/>
<evidence type="ECO:0000313" key="6">
    <source>
        <dbReference type="EMBL" id="PSR31814.1"/>
    </source>
</evidence>
<reference evidence="6 7" key="1">
    <citation type="journal article" date="2014" name="BMC Genomics">
        <title>Comparison of environmental and isolate Sulfobacillus genomes reveals diverse carbon, sulfur, nitrogen, and hydrogen metabolisms.</title>
        <authorList>
            <person name="Justice N.B."/>
            <person name="Norman A."/>
            <person name="Brown C.T."/>
            <person name="Singh A."/>
            <person name="Thomas B.C."/>
            <person name="Banfield J.F."/>
        </authorList>
    </citation>
    <scope>NUCLEOTIDE SEQUENCE [LARGE SCALE GENOMIC DNA]</scope>
    <source>
        <strain evidence="6">AMDSBA1</strain>
    </source>
</reference>
<dbReference type="Proteomes" id="UP000242699">
    <property type="component" value="Unassembled WGS sequence"/>
</dbReference>
<dbReference type="PANTHER" id="PTHR21294">
    <property type="entry name" value="ELECTRON TRANSFER FLAVOPROTEIN BETA-SUBUNIT"/>
    <property type="match status" value="1"/>
</dbReference>
<dbReference type="PIRSF" id="PIRSF000090">
    <property type="entry name" value="Beta-ETF"/>
    <property type="match status" value="1"/>
</dbReference>
<sequence>MRIAVLMKSVPDLVEDIALDEDSGQVLFDEMTYVPSEWDDQALEEALLIKEESGAEVTAVTVDTGDSDNILFTALAKGADHAVKLVGDYDPSLTNRRRAQIFADYLRDQAFDLVLSGVQAIDDIDGQVPGLVAGIMGWPHASVVTEVHSKDKGVVLRQEYAGGLVAEIEASTPLVIGIQAARKPPRYASIAKVRQVAKTQQIEEVEAESPDVPTLAVRRFYKPVASGHAEMIDGDVEEVASRIIEILQERNLLRR</sequence>
<feature type="domain" description="Electron transfer flavoprotein alpha/beta-subunit N-terminal" evidence="5">
    <location>
        <begin position="25"/>
        <end position="214"/>
    </location>
</feature>
<accession>A0A2T2XBD5</accession>
<dbReference type="AlphaFoldDB" id="A0A2T2XBD5"/>
<evidence type="ECO:0000256" key="4">
    <source>
        <dbReference type="ARBA" id="ARBA00022982"/>
    </source>
</evidence>
<dbReference type="InterPro" id="IPR014730">
    <property type="entry name" value="ETF_a/b_N"/>
</dbReference>
<organism evidence="6 7">
    <name type="scientific">Sulfobacillus benefaciens</name>
    <dbReference type="NCBI Taxonomy" id="453960"/>
    <lineage>
        <taxon>Bacteria</taxon>
        <taxon>Bacillati</taxon>
        <taxon>Bacillota</taxon>
        <taxon>Clostridia</taxon>
        <taxon>Eubacteriales</taxon>
        <taxon>Clostridiales Family XVII. Incertae Sedis</taxon>
        <taxon>Sulfobacillus</taxon>
    </lineage>
</organism>
<evidence type="ECO:0000256" key="3">
    <source>
        <dbReference type="ARBA" id="ARBA00022448"/>
    </source>
</evidence>
<dbReference type="GO" id="GO:0009055">
    <property type="term" value="F:electron transfer activity"/>
    <property type="evidence" value="ECO:0007669"/>
    <property type="project" value="InterPro"/>
</dbReference>
<dbReference type="PANTHER" id="PTHR21294:SF8">
    <property type="entry name" value="ELECTRON TRANSFER FLAVOPROTEIN SUBUNIT BETA"/>
    <property type="match status" value="1"/>
</dbReference>
<comment type="caution">
    <text evidence="6">The sequence shown here is derived from an EMBL/GenBank/DDBJ whole genome shotgun (WGS) entry which is preliminary data.</text>
</comment>
<keyword evidence="3" id="KW-0813">Transport</keyword>
<dbReference type="Gene3D" id="3.40.50.620">
    <property type="entry name" value="HUPs"/>
    <property type="match status" value="1"/>
</dbReference>